<name>A0A3B1DMM7_9ZZZZ</name>
<proteinExistence type="predicted"/>
<dbReference type="AlphaFoldDB" id="A0A3B1DMM7"/>
<evidence type="ECO:0000313" key="2">
    <source>
        <dbReference type="EMBL" id="VAX40191.1"/>
    </source>
</evidence>
<feature type="region of interest" description="Disordered" evidence="1">
    <location>
        <begin position="50"/>
        <end position="112"/>
    </location>
</feature>
<feature type="compositionally biased region" description="Basic and acidic residues" evidence="1">
    <location>
        <begin position="77"/>
        <end position="86"/>
    </location>
</feature>
<accession>A0A3B1DMM7</accession>
<dbReference type="EMBL" id="UOGL01000408">
    <property type="protein sequence ID" value="VAX40191.1"/>
    <property type="molecule type" value="Genomic_DNA"/>
</dbReference>
<reference evidence="2" key="1">
    <citation type="submission" date="2018-06" db="EMBL/GenBank/DDBJ databases">
        <authorList>
            <person name="Zhirakovskaya E."/>
        </authorList>
    </citation>
    <scope>NUCLEOTIDE SEQUENCE</scope>
</reference>
<protein>
    <recommendedName>
        <fullName evidence="3">Lipoprotein</fullName>
    </recommendedName>
</protein>
<evidence type="ECO:0000256" key="1">
    <source>
        <dbReference type="SAM" id="MobiDB-lite"/>
    </source>
</evidence>
<organism evidence="2">
    <name type="scientific">hydrothermal vent metagenome</name>
    <dbReference type="NCBI Taxonomy" id="652676"/>
    <lineage>
        <taxon>unclassified sequences</taxon>
        <taxon>metagenomes</taxon>
        <taxon>ecological metagenomes</taxon>
    </lineage>
</organism>
<gene>
    <name evidence="2" type="ORF">MNBD_PLANCTO02-821</name>
</gene>
<dbReference type="PROSITE" id="PS51257">
    <property type="entry name" value="PROKAR_LIPOPROTEIN"/>
    <property type="match status" value="1"/>
</dbReference>
<evidence type="ECO:0008006" key="3">
    <source>
        <dbReference type="Google" id="ProtNLM"/>
    </source>
</evidence>
<sequence length="112" mass="12706">MLRLLLKSVCLAIVTIALGGCLNSHTTQMPSLDFLHPQNPEIEKRSYELHDPYPDELSGPSTMARPRAFNKQRTRDRRAFEQRALEGRGIPHGTAAPRLPSAQWKYPDAIRE</sequence>